<feature type="compositionally biased region" description="Low complexity" evidence="1">
    <location>
        <begin position="683"/>
        <end position="692"/>
    </location>
</feature>
<organism evidence="3">
    <name type="scientific">Chaetomium thermophilum (strain DSM 1495 / CBS 144.50 / IMI 039719)</name>
    <name type="common">Thermochaetoides thermophila</name>
    <dbReference type="NCBI Taxonomy" id="759272"/>
    <lineage>
        <taxon>Eukaryota</taxon>
        <taxon>Fungi</taxon>
        <taxon>Dikarya</taxon>
        <taxon>Ascomycota</taxon>
        <taxon>Pezizomycotina</taxon>
        <taxon>Sordariomycetes</taxon>
        <taxon>Sordariomycetidae</taxon>
        <taxon>Sordariales</taxon>
        <taxon>Chaetomiaceae</taxon>
        <taxon>Thermochaetoides</taxon>
    </lineage>
</organism>
<proteinExistence type="predicted"/>
<evidence type="ECO:0000313" key="3">
    <source>
        <dbReference type="Proteomes" id="UP000008066"/>
    </source>
</evidence>
<dbReference type="eggNOG" id="ENOG502S8IT">
    <property type="taxonomic scope" value="Eukaryota"/>
</dbReference>
<feature type="compositionally biased region" description="Polar residues" evidence="1">
    <location>
        <begin position="144"/>
        <end position="155"/>
    </location>
</feature>
<accession>G0SDK9</accession>
<feature type="compositionally biased region" description="Low complexity" evidence="1">
    <location>
        <begin position="699"/>
        <end position="713"/>
    </location>
</feature>
<name>G0SDK9_CHATD</name>
<feature type="compositionally biased region" description="Polar residues" evidence="1">
    <location>
        <begin position="9"/>
        <end position="19"/>
    </location>
</feature>
<dbReference type="AlphaFoldDB" id="G0SDK9"/>
<dbReference type="Proteomes" id="UP000008066">
    <property type="component" value="Unassembled WGS sequence"/>
</dbReference>
<gene>
    <name evidence="2" type="ORF">CTHT_0052150</name>
</gene>
<feature type="region of interest" description="Disordered" evidence="1">
    <location>
        <begin position="618"/>
        <end position="644"/>
    </location>
</feature>
<dbReference type="STRING" id="759272.G0SDK9"/>
<evidence type="ECO:0000313" key="2">
    <source>
        <dbReference type="EMBL" id="EGS18610.1"/>
    </source>
</evidence>
<evidence type="ECO:0008006" key="4">
    <source>
        <dbReference type="Google" id="ProtNLM"/>
    </source>
</evidence>
<feature type="compositionally biased region" description="Low complexity" evidence="1">
    <location>
        <begin position="564"/>
        <end position="575"/>
    </location>
</feature>
<dbReference type="RefSeq" id="XP_006695555.1">
    <property type="nucleotide sequence ID" value="XM_006695492.1"/>
</dbReference>
<dbReference type="GeneID" id="18259253"/>
<dbReference type="EMBL" id="GL988045">
    <property type="protein sequence ID" value="EGS18610.1"/>
    <property type="molecule type" value="Genomic_DNA"/>
</dbReference>
<feature type="region of interest" description="Disordered" evidence="1">
    <location>
        <begin position="1"/>
        <end position="37"/>
    </location>
</feature>
<dbReference type="OMA" id="YHAHALA"/>
<keyword evidence="3" id="KW-1185">Reference proteome</keyword>
<protein>
    <recommendedName>
        <fullName evidence="4">Developmental regulatory protein wetA</fullName>
    </recommendedName>
</protein>
<feature type="compositionally biased region" description="Basic and acidic residues" evidence="1">
    <location>
        <begin position="753"/>
        <end position="763"/>
    </location>
</feature>
<evidence type="ECO:0000256" key="1">
    <source>
        <dbReference type="SAM" id="MobiDB-lite"/>
    </source>
</evidence>
<reference evidence="2 3" key="1">
    <citation type="journal article" date="2011" name="Cell">
        <title>Insight into structure and assembly of the nuclear pore complex by utilizing the genome of a eukaryotic thermophile.</title>
        <authorList>
            <person name="Amlacher S."/>
            <person name="Sarges P."/>
            <person name="Flemming D."/>
            <person name="van Noort V."/>
            <person name="Kunze R."/>
            <person name="Devos D.P."/>
            <person name="Arumugam M."/>
            <person name="Bork P."/>
            <person name="Hurt E."/>
        </authorList>
    </citation>
    <scope>NUCLEOTIDE SEQUENCE [LARGE SCALE GENOMIC DNA]</scope>
    <source>
        <strain evidence="3">DSM 1495 / CBS 144.50 / IMI 039719</strain>
    </source>
</reference>
<feature type="region of interest" description="Disordered" evidence="1">
    <location>
        <begin position="534"/>
        <end position="581"/>
    </location>
</feature>
<dbReference type="KEGG" id="cthr:CTHT_0052150"/>
<feature type="region of interest" description="Disordered" evidence="1">
    <location>
        <begin position="117"/>
        <end position="159"/>
    </location>
</feature>
<dbReference type="HOGENOM" id="CLU_343274_0_0_1"/>
<feature type="region of interest" description="Disordered" evidence="1">
    <location>
        <begin position="683"/>
        <end position="763"/>
    </location>
</feature>
<dbReference type="OrthoDB" id="2575228at2759"/>
<sequence>MANVEGVFNPSTNGLSKPTTNREKGSSCWPEGPSSASEVGYQADFYDQYLDFDDCSDVESLLGAAGERLERSGGGEGRGGGALGLFGVSPAVSSSPQLSHSQANGLTLTGTAALAASSAPASQGESVHGNSSASSSSQLRKQHPSTLHRATSDTTDYPHMPAGIAATAATAAPKIAVDDVPCPSGVFDTPTGTGSISDSELLNLEGLTMRSPRLNITHHQLPVSASEPASPLLSSTASPLKTRFGALHIKIKEKAAATLQTKSKQSESEQVAVSVSVSQATLTNPTLSMAQIEGVKPRLRTESLDFSNQRLQSASLIGIETTQQPPSNLPPVISPSSEEAILNSLLDNDPFLQNPPLPDVSMSSVHLTNGSMTQTPMQTPLPDPIQSWDLPLTLPDDKALWTTAAEAGSMPYFDNLPIAADPTTTVGTAAWCDPTTSFPDLDVAMDTDSLPITTSSLACQTSTNAQDTALSVSLFLSQPQQPQTTFDYPSPPITTDETIPTFSTTNSMLHMPQPHSILPAAALRAGAAHNWLSHRPKPKAPSSGARHHHHFYNPLSMSLRKTRSVPAPSGSGSHSPKGHFRTLSKTGAFFMPGGSAVHRRSSSLQGLTLGGSRQGLSSSLPAVGESPLLTGAGPGAITKRKSWTGRRAGSSASLHCQYHAHALAAAIDAVLSPLPSSALPLSTPITGSSSSPSKRRLTSHLSSPNNPPTSSTSGGKKPAPTPTDGFVNYTPQDRNLLMTGVAPSGSSKTKARREREAAERQREFRDKLTKMVQAAGGDVSKLGLEKLGIELGLGPIEVGEGKERRRERVEGEGQS</sequence>